<dbReference type="InterPro" id="IPR001091">
    <property type="entry name" value="RM_Methyltransferase"/>
</dbReference>
<dbReference type="Pfam" id="PF01555">
    <property type="entry name" value="N6_N4_Mtase"/>
    <property type="match status" value="1"/>
</dbReference>
<organism evidence="6">
    <name type="scientific">Desulfurella acetivorans</name>
    <dbReference type="NCBI Taxonomy" id="33002"/>
    <lineage>
        <taxon>Bacteria</taxon>
        <taxon>Pseudomonadati</taxon>
        <taxon>Campylobacterota</taxon>
        <taxon>Desulfurellia</taxon>
        <taxon>Desulfurellales</taxon>
        <taxon>Desulfurellaceae</taxon>
        <taxon>Desulfurella</taxon>
    </lineage>
</organism>
<dbReference type="GO" id="GO:0032259">
    <property type="term" value="P:methylation"/>
    <property type="evidence" value="ECO:0007669"/>
    <property type="project" value="UniProtKB-KW"/>
</dbReference>
<keyword evidence="2" id="KW-0489">Methyltransferase</keyword>
<dbReference type="InterPro" id="IPR002941">
    <property type="entry name" value="DNA_methylase_N4/N6"/>
</dbReference>
<keyword evidence="3" id="KW-0808">Transferase</keyword>
<sequence>MNKLTQNKISDYNFPQEYCVFKDEKAGILLYQADCIRVMDTLSEKHPGGVFDMIFADPPYFLSNGGITCHAGKMVKVDKGDWDKSNGVDENHKFNLEWLSRCQKLLKKDGTIWVSGTHHVIYSVGFAMQQLGMKILNDITWEKPNPPPNLSCRYFTHSTETIIWATKNKNSKHYFNYEEMKKLNSGKQMKSVWTIPAPDKDEKKFGKHPTQKPLKLLERIILASTAESALIFDPFSGSSTTGIAAVKLNRLFVGCEIEDEFIQLSIKRINEYINN</sequence>
<dbReference type="Gene3D" id="3.40.50.150">
    <property type="entry name" value="Vaccinia Virus protein VP39"/>
    <property type="match status" value="1"/>
</dbReference>
<evidence type="ECO:0000259" key="5">
    <source>
        <dbReference type="Pfam" id="PF01555"/>
    </source>
</evidence>
<dbReference type="Proteomes" id="UP000886400">
    <property type="component" value="Unassembled WGS sequence"/>
</dbReference>
<dbReference type="InterPro" id="IPR029063">
    <property type="entry name" value="SAM-dependent_MTases_sf"/>
</dbReference>
<evidence type="ECO:0000313" key="6">
    <source>
        <dbReference type="EMBL" id="HHS49332.1"/>
    </source>
</evidence>
<gene>
    <name evidence="6" type="ORF">ENM99_05785</name>
</gene>
<protein>
    <recommendedName>
        <fullName evidence="4">Methyltransferase</fullName>
        <ecNumber evidence="4">2.1.1.-</ecNumber>
    </recommendedName>
</protein>
<dbReference type="PANTHER" id="PTHR13370:SF3">
    <property type="entry name" value="TRNA (GUANINE(10)-N2)-METHYLTRANSFERASE HOMOLOG"/>
    <property type="match status" value="1"/>
</dbReference>
<proteinExistence type="inferred from homology"/>
<dbReference type="InterPro" id="IPR002052">
    <property type="entry name" value="DNA_methylase_N6_adenine_CS"/>
</dbReference>
<name>A0A7C6EB47_DESAE</name>
<feature type="domain" description="DNA methylase N-4/N-6" evidence="5">
    <location>
        <begin position="52"/>
        <end position="266"/>
    </location>
</feature>
<dbReference type="PANTHER" id="PTHR13370">
    <property type="entry name" value="RNA METHYLASE-RELATED"/>
    <property type="match status" value="1"/>
</dbReference>
<dbReference type="GO" id="GO:0005737">
    <property type="term" value="C:cytoplasm"/>
    <property type="evidence" value="ECO:0007669"/>
    <property type="project" value="TreeGrafter"/>
</dbReference>
<evidence type="ECO:0000256" key="2">
    <source>
        <dbReference type="ARBA" id="ARBA00022603"/>
    </source>
</evidence>
<dbReference type="GO" id="GO:0003677">
    <property type="term" value="F:DNA binding"/>
    <property type="evidence" value="ECO:0007669"/>
    <property type="project" value="InterPro"/>
</dbReference>
<dbReference type="PROSITE" id="PS00092">
    <property type="entry name" value="N6_MTASE"/>
    <property type="match status" value="1"/>
</dbReference>
<dbReference type="PRINTS" id="PR00508">
    <property type="entry name" value="S21N4MTFRASE"/>
</dbReference>
<dbReference type="GO" id="GO:0008170">
    <property type="term" value="F:N-methyltransferase activity"/>
    <property type="evidence" value="ECO:0007669"/>
    <property type="project" value="InterPro"/>
</dbReference>
<dbReference type="SUPFAM" id="SSF53335">
    <property type="entry name" value="S-adenosyl-L-methionine-dependent methyltransferases"/>
    <property type="match status" value="1"/>
</dbReference>
<reference evidence="6" key="1">
    <citation type="journal article" date="2020" name="mSystems">
        <title>Genome- and Community-Level Interaction Insights into Carbon Utilization and Element Cycling Functions of Hydrothermarchaeota in Hydrothermal Sediment.</title>
        <authorList>
            <person name="Zhou Z."/>
            <person name="Liu Y."/>
            <person name="Xu W."/>
            <person name="Pan J."/>
            <person name="Luo Z.H."/>
            <person name="Li M."/>
        </authorList>
    </citation>
    <scope>NUCLEOTIDE SEQUENCE [LARGE SCALE GENOMIC DNA]</scope>
    <source>
        <strain evidence="6">SpSt-1135</strain>
    </source>
</reference>
<comment type="similarity">
    <text evidence="1 4">Belongs to the N(4)/N(6)-methyltransferase family.</text>
</comment>
<dbReference type="AlphaFoldDB" id="A0A7C6EB47"/>
<evidence type="ECO:0000256" key="1">
    <source>
        <dbReference type="ARBA" id="ARBA00006594"/>
    </source>
</evidence>
<comment type="caution">
    <text evidence="6">The sequence shown here is derived from an EMBL/GenBank/DDBJ whole genome shotgun (WGS) entry which is preliminary data.</text>
</comment>
<evidence type="ECO:0000256" key="4">
    <source>
        <dbReference type="RuleBase" id="RU362026"/>
    </source>
</evidence>
<dbReference type="EMBL" id="DRZX01000273">
    <property type="protein sequence ID" value="HHS49332.1"/>
    <property type="molecule type" value="Genomic_DNA"/>
</dbReference>
<accession>A0A7C6EB47</accession>
<dbReference type="EC" id="2.1.1.-" evidence="4"/>
<evidence type="ECO:0000256" key="3">
    <source>
        <dbReference type="ARBA" id="ARBA00022679"/>
    </source>
</evidence>